<gene>
    <name evidence="2" type="ORF">Pmani_014228</name>
</gene>
<protein>
    <submittedName>
        <fullName evidence="2">Uncharacterized protein</fullName>
    </submittedName>
</protein>
<keyword evidence="3" id="KW-1185">Reference proteome</keyword>
<organism evidence="2 3">
    <name type="scientific">Petrolisthes manimaculis</name>
    <dbReference type="NCBI Taxonomy" id="1843537"/>
    <lineage>
        <taxon>Eukaryota</taxon>
        <taxon>Metazoa</taxon>
        <taxon>Ecdysozoa</taxon>
        <taxon>Arthropoda</taxon>
        <taxon>Crustacea</taxon>
        <taxon>Multicrustacea</taxon>
        <taxon>Malacostraca</taxon>
        <taxon>Eumalacostraca</taxon>
        <taxon>Eucarida</taxon>
        <taxon>Decapoda</taxon>
        <taxon>Pleocyemata</taxon>
        <taxon>Anomura</taxon>
        <taxon>Galatheoidea</taxon>
        <taxon>Porcellanidae</taxon>
        <taxon>Petrolisthes</taxon>
    </lineage>
</organism>
<evidence type="ECO:0000313" key="2">
    <source>
        <dbReference type="EMBL" id="KAK4314523.1"/>
    </source>
</evidence>
<accession>A0AAE1U8L5</accession>
<dbReference type="EMBL" id="JAWZYT010001218">
    <property type="protein sequence ID" value="KAK4314523.1"/>
    <property type="molecule type" value="Genomic_DNA"/>
</dbReference>
<reference evidence="2" key="1">
    <citation type="submission" date="2023-11" db="EMBL/GenBank/DDBJ databases">
        <title>Genome assemblies of two species of porcelain crab, Petrolisthes cinctipes and Petrolisthes manimaculis (Anomura: Porcellanidae).</title>
        <authorList>
            <person name="Angst P."/>
        </authorList>
    </citation>
    <scope>NUCLEOTIDE SEQUENCE</scope>
    <source>
        <strain evidence="2">PB745_02</strain>
        <tissue evidence="2">Gill</tissue>
    </source>
</reference>
<evidence type="ECO:0000256" key="1">
    <source>
        <dbReference type="SAM" id="MobiDB-lite"/>
    </source>
</evidence>
<feature type="region of interest" description="Disordered" evidence="1">
    <location>
        <begin position="1"/>
        <end position="21"/>
    </location>
</feature>
<dbReference type="AlphaFoldDB" id="A0AAE1U8L5"/>
<sequence>MSQQEFQQQTETNYGDFRNTTKGNVDILDLLLTHSQEEANAMIVLHALTVLKEAELVVNSPDLSTCIQTFQRLQRSSG</sequence>
<comment type="caution">
    <text evidence="2">The sequence shown here is derived from an EMBL/GenBank/DDBJ whole genome shotgun (WGS) entry which is preliminary data.</text>
</comment>
<proteinExistence type="predicted"/>
<dbReference type="Proteomes" id="UP001292094">
    <property type="component" value="Unassembled WGS sequence"/>
</dbReference>
<evidence type="ECO:0000313" key="3">
    <source>
        <dbReference type="Proteomes" id="UP001292094"/>
    </source>
</evidence>
<name>A0AAE1U8L5_9EUCA</name>